<feature type="domain" description="AMP-dependent synthetase/ligase" evidence="1">
    <location>
        <begin position="19"/>
        <end position="388"/>
    </location>
</feature>
<sequence length="539" mass="56951">MDIAALLAGLPPRISDIPRRWAERAPHAPALREGERVWTYGELAAAVDATAQRLRELGVRPGDRLMVVAENCVAQIALIFAAASMDAWAVNANSRLSAREIAQFREHSGARRVIYCCGSAAGAATAASPEAAAHGERDGAQRESWLFGEWMIGPLNEAAQPEPVAAGADFSARQPAALIYTTGTTGQSKGVMLSHRNLLFVAAVSSTLRGLTPADRAYGVLPISHVYGLASVMLGTLYAGACLHLQPRFNADALLRALREDQLTILQGVPAMYARLLEILGQPGAGAGADGAARRETLGASLRFIYAGGSPLDPVLKRQAEALLGQPLHNGYGMTESSPTISQTRLDAPRGDTSVGYAIPGVETRIVPAQDATGELWVRGPNVMLGYYKEPSLTAAAIDADGWLNTGDVARQDADGALFIVGRSKELIIRSGFNVYPLEVETVLNAHPAVAQSAVVGRTVAGGDEEVIAYVELDPRHAGQPEVLEGELHAHLAAALAPYKCPAEIIPMPSLPAAATGKILKSQLRTLAQQAAQTKETKQ</sequence>
<dbReference type="Gene3D" id="3.30.300.30">
    <property type="match status" value="1"/>
</dbReference>
<dbReference type="InterPro" id="IPR020845">
    <property type="entry name" value="AMP-binding_CS"/>
</dbReference>
<gene>
    <name evidence="3" type="ORF">GTP77_02880</name>
</gene>
<evidence type="ECO:0000259" key="2">
    <source>
        <dbReference type="Pfam" id="PF13193"/>
    </source>
</evidence>
<dbReference type="AlphaFoldDB" id="A0A7X4H8M3"/>
<accession>A0A7X4H8M3</accession>
<protein>
    <submittedName>
        <fullName evidence="3">AMP-binding protein</fullName>
    </submittedName>
</protein>
<dbReference type="RefSeq" id="WP_161070655.1">
    <property type="nucleotide sequence ID" value="NZ_WWCU01000002.1"/>
</dbReference>
<feature type="domain" description="AMP-binding enzyme C-terminal" evidence="2">
    <location>
        <begin position="439"/>
        <end position="518"/>
    </location>
</feature>
<dbReference type="EMBL" id="WWCU01000002">
    <property type="protein sequence ID" value="MYN06274.1"/>
    <property type="molecule type" value="Genomic_DNA"/>
</dbReference>
<dbReference type="PANTHER" id="PTHR43767">
    <property type="entry name" value="LONG-CHAIN-FATTY-ACID--COA LIGASE"/>
    <property type="match status" value="1"/>
</dbReference>
<dbReference type="InterPro" id="IPR045851">
    <property type="entry name" value="AMP-bd_C_sf"/>
</dbReference>
<comment type="caution">
    <text evidence="3">The sequence shown here is derived from an EMBL/GenBank/DDBJ whole genome shotgun (WGS) entry which is preliminary data.</text>
</comment>
<organism evidence="3 4">
    <name type="scientific">Pseudoduganella aquatica</name>
    <dbReference type="NCBI Taxonomy" id="2660641"/>
    <lineage>
        <taxon>Bacteria</taxon>
        <taxon>Pseudomonadati</taxon>
        <taxon>Pseudomonadota</taxon>
        <taxon>Betaproteobacteria</taxon>
        <taxon>Burkholderiales</taxon>
        <taxon>Oxalobacteraceae</taxon>
        <taxon>Telluria group</taxon>
        <taxon>Pseudoduganella</taxon>
    </lineage>
</organism>
<dbReference type="PANTHER" id="PTHR43767:SF1">
    <property type="entry name" value="NONRIBOSOMAL PEPTIDE SYNTHASE PES1 (EUROFUNG)-RELATED"/>
    <property type="match status" value="1"/>
</dbReference>
<dbReference type="InterPro" id="IPR000873">
    <property type="entry name" value="AMP-dep_synth/lig_dom"/>
</dbReference>
<evidence type="ECO:0000259" key="1">
    <source>
        <dbReference type="Pfam" id="PF00501"/>
    </source>
</evidence>
<dbReference type="InterPro" id="IPR050237">
    <property type="entry name" value="ATP-dep_AMP-bd_enzyme"/>
</dbReference>
<keyword evidence="4" id="KW-1185">Reference proteome</keyword>
<evidence type="ECO:0000313" key="4">
    <source>
        <dbReference type="Proteomes" id="UP000450676"/>
    </source>
</evidence>
<evidence type="ECO:0000313" key="3">
    <source>
        <dbReference type="EMBL" id="MYN06274.1"/>
    </source>
</evidence>
<dbReference type="Proteomes" id="UP000450676">
    <property type="component" value="Unassembled WGS sequence"/>
</dbReference>
<dbReference type="Pfam" id="PF13193">
    <property type="entry name" value="AMP-binding_C"/>
    <property type="match status" value="1"/>
</dbReference>
<dbReference type="SUPFAM" id="SSF56801">
    <property type="entry name" value="Acetyl-CoA synthetase-like"/>
    <property type="match status" value="1"/>
</dbReference>
<dbReference type="InterPro" id="IPR025110">
    <property type="entry name" value="AMP-bd_C"/>
</dbReference>
<reference evidence="3 4" key="1">
    <citation type="submission" date="2019-12" db="EMBL/GenBank/DDBJ databases">
        <title>Novel species isolated from a subtropical stream in China.</title>
        <authorList>
            <person name="Lu H."/>
        </authorList>
    </citation>
    <scope>NUCLEOTIDE SEQUENCE [LARGE SCALE GENOMIC DNA]</scope>
    <source>
        <strain evidence="3 4">FT127W</strain>
    </source>
</reference>
<dbReference type="InterPro" id="IPR042099">
    <property type="entry name" value="ANL_N_sf"/>
</dbReference>
<name>A0A7X4H8M3_9BURK</name>
<proteinExistence type="predicted"/>
<dbReference type="Pfam" id="PF00501">
    <property type="entry name" value="AMP-binding"/>
    <property type="match status" value="1"/>
</dbReference>
<dbReference type="GO" id="GO:0016878">
    <property type="term" value="F:acid-thiol ligase activity"/>
    <property type="evidence" value="ECO:0007669"/>
    <property type="project" value="UniProtKB-ARBA"/>
</dbReference>
<dbReference type="Gene3D" id="3.40.50.12780">
    <property type="entry name" value="N-terminal domain of ligase-like"/>
    <property type="match status" value="1"/>
</dbReference>
<dbReference type="PROSITE" id="PS00455">
    <property type="entry name" value="AMP_BINDING"/>
    <property type="match status" value="1"/>
</dbReference>